<dbReference type="Gene3D" id="4.10.450.10">
    <property type="entry name" value="Glucose Oxidase, domain 2"/>
    <property type="match status" value="1"/>
</dbReference>
<dbReference type="GO" id="GO:0016614">
    <property type="term" value="F:oxidoreductase activity, acting on CH-OH group of donors"/>
    <property type="evidence" value="ECO:0007669"/>
    <property type="project" value="InterPro"/>
</dbReference>
<gene>
    <name evidence="7" type="primary">Gld_24</name>
    <name evidence="7" type="ORF">E2C01_067479</name>
</gene>
<evidence type="ECO:0000256" key="2">
    <source>
        <dbReference type="ARBA" id="ARBA00010790"/>
    </source>
</evidence>
<dbReference type="OrthoDB" id="269227at2759"/>
<name>A0A5B7HJX2_PORTR</name>
<dbReference type="Pfam" id="PF00732">
    <property type="entry name" value="GMC_oxred_N"/>
    <property type="match status" value="1"/>
</dbReference>
<dbReference type="AlphaFoldDB" id="A0A5B7HJX2"/>
<evidence type="ECO:0000256" key="5">
    <source>
        <dbReference type="ARBA" id="ARBA00023002"/>
    </source>
</evidence>
<dbReference type="Proteomes" id="UP000324222">
    <property type="component" value="Unassembled WGS sequence"/>
</dbReference>
<organism evidence="7 8">
    <name type="scientific">Portunus trituberculatus</name>
    <name type="common">Swimming crab</name>
    <name type="synonym">Neptunus trituberculatus</name>
    <dbReference type="NCBI Taxonomy" id="210409"/>
    <lineage>
        <taxon>Eukaryota</taxon>
        <taxon>Metazoa</taxon>
        <taxon>Ecdysozoa</taxon>
        <taxon>Arthropoda</taxon>
        <taxon>Crustacea</taxon>
        <taxon>Multicrustacea</taxon>
        <taxon>Malacostraca</taxon>
        <taxon>Eumalacostraca</taxon>
        <taxon>Eucarida</taxon>
        <taxon>Decapoda</taxon>
        <taxon>Pleocyemata</taxon>
        <taxon>Brachyura</taxon>
        <taxon>Eubrachyura</taxon>
        <taxon>Portunoidea</taxon>
        <taxon>Portunidae</taxon>
        <taxon>Portuninae</taxon>
        <taxon>Portunus</taxon>
    </lineage>
</organism>
<dbReference type="SUPFAM" id="SSF51905">
    <property type="entry name" value="FAD/NAD(P)-binding domain"/>
    <property type="match status" value="1"/>
</dbReference>
<sequence>MLGGTSAINGMLYVRGNKRDFDNWAALGNPGWDYESVLPYFKKAEGYRGPPLGETEEYHGRSGPLTVVPKTGEHLEFTSAFKHAGLQLGFRNIDPSGPDQIGELFFPPHLFNTFVQYSMPLDAAMPMKGRHLMVIAPLTAT</sequence>
<keyword evidence="3" id="KW-0285">Flavoprotein</keyword>
<dbReference type="Gene3D" id="3.30.560.10">
    <property type="entry name" value="Glucose Oxidase, domain 3"/>
    <property type="match status" value="1"/>
</dbReference>
<dbReference type="EMBL" id="VSRR010036195">
    <property type="protein sequence ID" value="MPC73161.1"/>
    <property type="molecule type" value="Genomic_DNA"/>
</dbReference>
<accession>A0A5B7HJX2</accession>
<dbReference type="PANTHER" id="PTHR11552">
    <property type="entry name" value="GLUCOSE-METHANOL-CHOLINE GMC OXIDOREDUCTASE"/>
    <property type="match status" value="1"/>
</dbReference>
<dbReference type="InterPro" id="IPR012132">
    <property type="entry name" value="GMC_OxRdtase"/>
</dbReference>
<dbReference type="GO" id="GO:0050660">
    <property type="term" value="F:flavin adenine dinucleotide binding"/>
    <property type="evidence" value="ECO:0007669"/>
    <property type="project" value="InterPro"/>
</dbReference>
<protein>
    <submittedName>
        <fullName evidence="7">Glucose dehydrogenase [FAD, quinone]</fullName>
    </submittedName>
</protein>
<evidence type="ECO:0000256" key="3">
    <source>
        <dbReference type="ARBA" id="ARBA00022630"/>
    </source>
</evidence>
<feature type="domain" description="Glucose-methanol-choline oxidoreductase N-terminal" evidence="6">
    <location>
        <begin position="2"/>
        <end position="103"/>
    </location>
</feature>
<evidence type="ECO:0000313" key="7">
    <source>
        <dbReference type="EMBL" id="MPC73161.1"/>
    </source>
</evidence>
<keyword evidence="8" id="KW-1185">Reference proteome</keyword>
<dbReference type="InterPro" id="IPR000172">
    <property type="entry name" value="GMC_OxRdtase_N"/>
</dbReference>
<evidence type="ECO:0000256" key="1">
    <source>
        <dbReference type="ARBA" id="ARBA00001974"/>
    </source>
</evidence>
<keyword evidence="5" id="KW-0560">Oxidoreductase</keyword>
<dbReference type="InterPro" id="IPR027424">
    <property type="entry name" value="Glucose_Oxidase_domain_2"/>
</dbReference>
<dbReference type="PANTHER" id="PTHR11552:SF147">
    <property type="entry name" value="CHOLINE DEHYDROGENASE, MITOCHONDRIAL"/>
    <property type="match status" value="1"/>
</dbReference>
<comment type="caution">
    <text evidence="7">The sequence shown here is derived from an EMBL/GenBank/DDBJ whole genome shotgun (WGS) entry which is preliminary data.</text>
</comment>
<proteinExistence type="inferred from homology"/>
<evidence type="ECO:0000256" key="4">
    <source>
        <dbReference type="ARBA" id="ARBA00022827"/>
    </source>
</evidence>
<comment type="cofactor">
    <cofactor evidence="1">
        <name>FAD</name>
        <dbReference type="ChEBI" id="CHEBI:57692"/>
    </cofactor>
</comment>
<dbReference type="InterPro" id="IPR036188">
    <property type="entry name" value="FAD/NAD-bd_sf"/>
</dbReference>
<evidence type="ECO:0000313" key="8">
    <source>
        <dbReference type="Proteomes" id="UP000324222"/>
    </source>
</evidence>
<keyword evidence="4" id="KW-0274">FAD</keyword>
<comment type="similarity">
    <text evidence="2">Belongs to the GMC oxidoreductase family.</text>
</comment>
<evidence type="ECO:0000259" key="6">
    <source>
        <dbReference type="Pfam" id="PF00732"/>
    </source>
</evidence>
<reference evidence="7 8" key="1">
    <citation type="submission" date="2019-05" db="EMBL/GenBank/DDBJ databases">
        <title>Another draft genome of Portunus trituberculatus and its Hox gene families provides insights of decapod evolution.</title>
        <authorList>
            <person name="Jeong J.-H."/>
            <person name="Song I."/>
            <person name="Kim S."/>
            <person name="Choi T."/>
            <person name="Kim D."/>
            <person name="Ryu S."/>
            <person name="Kim W."/>
        </authorList>
    </citation>
    <scope>NUCLEOTIDE SEQUENCE [LARGE SCALE GENOMIC DNA]</scope>
    <source>
        <tissue evidence="7">Muscle</tissue>
    </source>
</reference>